<dbReference type="GO" id="GO:0016747">
    <property type="term" value="F:acyltransferase activity, transferring groups other than amino-acyl groups"/>
    <property type="evidence" value="ECO:0007669"/>
    <property type="project" value="InterPro"/>
</dbReference>
<proteinExistence type="predicted"/>
<dbReference type="CDD" id="cd04301">
    <property type="entry name" value="NAT_SF"/>
    <property type="match status" value="1"/>
</dbReference>
<reference evidence="4 5" key="1">
    <citation type="submission" date="2017-03" db="EMBL/GenBank/DDBJ databases">
        <authorList>
            <person name="Afonso C.L."/>
            <person name="Miller P.J."/>
            <person name="Scott M.A."/>
            <person name="Spackman E."/>
            <person name="Goraichik I."/>
            <person name="Dimitrov K.M."/>
            <person name="Suarez D.L."/>
            <person name="Swayne D.E."/>
        </authorList>
    </citation>
    <scope>NUCLEOTIDE SEQUENCE [LARGE SCALE GENOMIC DNA]</scope>
    <source>
        <strain evidence="4 5">CECT 7450</strain>
    </source>
</reference>
<dbReference type="SUPFAM" id="SSF55729">
    <property type="entry name" value="Acyl-CoA N-acyltransferases (Nat)"/>
    <property type="match status" value="1"/>
</dbReference>
<dbReference type="RefSeq" id="WP_085806545.1">
    <property type="nucleotide sequence ID" value="NZ_FWFX01000009.1"/>
</dbReference>
<dbReference type="OrthoDB" id="281808at2"/>
<dbReference type="InterPro" id="IPR050832">
    <property type="entry name" value="Bact_Acetyltransf"/>
</dbReference>
<dbReference type="InterPro" id="IPR000182">
    <property type="entry name" value="GNAT_dom"/>
</dbReference>
<dbReference type="PANTHER" id="PTHR43877">
    <property type="entry name" value="AMINOALKYLPHOSPHONATE N-ACETYLTRANSFERASE-RELATED-RELATED"/>
    <property type="match status" value="1"/>
</dbReference>
<evidence type="ECO:0000313" key="4">
    <source>
        <dbReference type="EMBL" id="SLN56536.1"/>
    </source>
</evidence>
<dbReference type="PROSITE" id="PS51186">
    <property type="entry name" value="GNAT"/>
    <property type="match status" value="1"/>
</dbReference>
<name>A0A1X6ZN85_9RHOB</name>
<gene>
    <name evidence="4" type="ORF">ROA7450_02930</name>
</gene>
<evidence type="ECO:0000256" key="2">
    <source>
        <dbReference type="ARBA" id="ARBA00023315"/>
    </source>
</evidence>
<dbReference type="EMBL" id="FWFX01000009">
    <property type="protein sequence ID" value="SLN56536.1"/>
    <property type="molecule type" value="Genomic_DNA"/>
</dbReference>
<evidence type="ECO:0000259" key="3">
    <source>
        <dbReference type="PROSITE" id="PS51186"/>
    </source>
</evidence>
<feature type="domain" description="N-acetyltransferase" evidence="3">
    <location>
        <begin position="3"/>
        <end position="144"/>
    </location>
</feature>
<dbReference type="InterPro" id="IPR016181">
    <property type="entry name" value="Acyl_CoA_acyltransferase"/>
</dbReference>
<keyword evidence="1 4" id="KW-0808">Transferase</keyword>
<evidence type="ECO:0000313" key="5">
    <source>
        <dbReference type="Proteomes" id="UP000193061"/>
    </source>
</evidence>
<dbReference type="PANTHER" id="PTHR43877:SF1">
    <property type="entry name" value="ACETYLTRANSFERASE"/>
    <property type="match status" value="1"/>
</dbReference>
<accession>A0A1X6ZN85</accession>
<protein>
    <submittedName>
        <fullName evidence="4">Acetyltransferase</fullName>
    </submittedName>
</protein>
<dbReference type="AlphaFoldDB" id="A0A1X6ZN85"/>
<dbReference type="Proteomes" id="UP000193061">
    <property type="component" value="Unassembled WGS sequence"/>
</dbReference>
<sequence>MGVIIRSAKARDVAGLTVCIDLAYARYAKLGVKLPPVSEGVAEDIRDHHVWVADDAGQIIGGLILMISEGSSKLANVAVHPDHGGRGIGRLLIDSAIDASKAAGCHSITLVTHAAMPDNIHLYEHLGWRKTGAMDHKVFMSRPI</sequence>
<dbReference type="Gene3D" id="3.40.630.30">
    <property type="match status" value="1"/>
</dbReference>
<organism evidence="4 5">
    <name type="scientific">Roseovarius albus</name>
    <dbReference type="NCBI Taxonomy" id="1247867"/>
    <lineage>
        <taxon>Bacteria</taxon>
        <taxon>Pseudomonadati</taxon>
        <taxon>Pseudomonadota</taxon>
        <taxon>Alphaproteobacteria</taxon>
        <taxon>Rhodobacterales</taxon>
        <taxon>Roseobacteraceae</taxon>
        <taxon>Roseovarius</taxon>
    </lineage>
</organism>
<keyword evidence="2" id="KW-0012">Acyltransferase</keyword>
<evidence type="ECO:0000256" key="1">
    <source>
        <dbReference type="ARBA" id="ARBA00022679"/>
    </source>
</evidence>
<dbReference type="Pfam" id="PF13508">
    <property type="entry name" value="Acetyltransf_7"/>
    <property type="match status" value="1"/>
</dbReference>
<keyword evidence="5" id="KW-1185">Reference proteome</keyword>